<dbReference type="CDD" id="cd00761">
    <property type="entry name" value="Glyco_tranf_GTA_type"/>
    <property type="match status" value="1"/>
</dbReference>
<comment type="similarity">
    <text evidence="1">Belongs to the glycosyltransferase 2 family.</text>
</comment>
<dbReference type="SUPFAM" id="SSF53448">
    <property type="entry name" value="Nucleotide-diphospho-sugar transferases"/>
    <property type="match status" value="1"/>
</dbReference>
<dbReference type="InterPro" id="IPR029044">
    <property type="entry name" value="Nucleotide-diphossugar_trans"/>
</dbReference>
<proteinExistence type="inferred from homology"/>
<evidence type="ECO:0000259" key="4">
    <source>
        <dbReference type="Pfam" id="PF00535"/>
    </source>
</evidence>
<accession>A0ABR6XDZ0</accession>
<name>A0ABR6XDZ0_9BURK</name>
<gene>
    <name evidence="5" type="ORF">H8K26_06645</name>
</gene>
<dbReference type="RefSeq" id="WP_190478265.1">
    <property type="nucleotide sequence ID" value="NZ_JACOFT010000002.1"/>
</dbReference>
<evidence type="ECO:0000256" key="3">
    <source>
        <dbReference type="ARBA" id="ARBA00022679"/>
    </source>
</evidence>
<evidence type="ECO:0000256" key="2">
    <source>
        <dbReference type="ARBA" id="ARBA00022676"/>
    </source>
</evidence>
<dbReference type="Proteomes" id="UP000637632">
    <property type="component" value="Unassembled WGS sequence"/>
</dbReference>
<reference evidence="5 6" key="1">
    <citation type="submission" date="2020-08" db="EMBL/GenBank/DDBJ databases">
        <title>Novel species isolated from subtropical streams in China.</title>
        <authorList>
            <person name="Lu H."/>
        </authorList>
    </citation>
    <scope>NUCLEOTIDE SEQUENCE [LARGE SCALE GENOMIC DNA]</scope>
    <source>
        <strain evidence="5 6">CCTCC AB 2015119</strain>
    </source>
</reference>
<sequence>MVPSTTEQVPQHPVLNNNIKVDSSGYQTVPLVIIAPVRDEADLIRLTLDSMVRQTIRPVEWIIVDDGSQDATPDIVREYAEKYDFIRLVQRPDRGFRKVGGGVVAAFKYGVSQIKHQDYQYIAKLDGDMSFGSRYLEMMFDQFAKDEKLAAVSGKVFREEDGKKIEEIIIDEHVAGQFKLYRRVAFEQIGGFVEEVLWDGIDVHTARMKGWNTLSFYHPEAILMHHRLMGSSDKNVYRGRLRWGRGIWFMGYHPLYAIASGIFRMREKPFIIGGLLIIAGYLQAALKHAPRYDNPEFRKHLHQWQLAQIKRLFFKSKTK</sequence>
<dbReference type="Pfam" id="PF00535">
    <property type="entry name" value="Glycos_transf_2"/>
    <property type="match status" value="1"/>
</dbReference>
<organism evidence="5 6">
    <name type="scientific">Undibacterium aquatile</name>
    <dbReference type="NCBI Taxonomy" id="1537398"/>
    <lineage>
        <taxon>Bacteria</taxon>
        <taxon>Pseudomonadati</taxon>
        <taxon>Pseudomonadota</taxon>
        <taxon>Betaproteobacteria</taxon>
        <taxon>Burkholderiales</taxon>
        <taxon>Oxalobacteraceae</taxon>
        <taxon>Undibacterium</taxon>
    </lineage>
</organism>
<protein>
    <submittedName>
        <fullName evidence="5">Glycosyltransferase family 2 protein</fullName>
    </submittedName>
</protein>
<evidence type="ECO:0000313" key="5">
    <source>
        <dbReference type="EMBL" id="MBC3811117.1"/>
    </source>
</evidence>
<comment type="caution">
    <text evidence="5">The sequence shown here is derived from an EMBL/GenBank/DDBJ whole genome shotgun (WGS) entry which is preliminary data.</text>
</comment>
<feature type="domain" description="Glycosyltransferase 2-like" evidence="4">
    <location>
        <begin position="33"/>
        <end position="168"/>
    </location>
</feature>
<dbReference type="PANTHER" id="PTHR43630">
    <property type="entry name" value="POLY-BETA-1,6-N-ACETYL-D-GLUCOSAMINE SYNTHASE"/>
    <property type="match status" value="1"/>
</dbReference>
<dbReference type="EMBL" id="JACOFT010000002">
    <property type="protein sequence ID" value="MBC3811117.1"/>
    <property type="molecule type" value="Genomic_DNA"/>
</dbReference>
<keyword evidence="2" id="KW-0328">Glycosyltransferase</keyword>
<evidence type="ECO:0000256" key="1">
    <source>
        <dbReference type="ARBA" id="ARBA00006739"/>
    </source>
</evidence>
<keyword evidence="6" id="KW-1185">Reference proteome</keyword>
<evidence type="ECO:0000313" key="6">
    <source>
        <dbReference type="Proteomes" id="UP000637632"/>
    </source>
</evidence>
<dbReference type="PANTHER" id="PTHR43630:SF1">
    <property type="entry name" value="POLY-BETA-1,6-N-ACETYL-D-GLUCOSAMINE SYNTHASE"/>
    <property type="match status" value="1"/>
</dbReference>
<dbReference type="InterPro" id="IPR001173">
    <property type="entry name" value="Glyco_trans_2-like"/>
</dbReference>
<dbReference type="Gene3D" id="3.90.550.10">
    <property type="entry name" value="Spore Coat Polysaccharide Biosynthesis Protein SpsA, Chain A"/>
    <property type="match status" value="1"/>
</dbReference>
<keyword evidence="3" id="KW-0808">Transferase</keyword>